<dbReference type="Gene3D" id="1.50.10.10">
    <property type="match status" value="1"/>
</dbReference>
<keyword evidence="1" id="KW-0732">Signal</keyword>
<keyword evidence="3" id="KW-0326">Glycosidase</keyword>
<dbReference type="AlphaFoldDB" id="A0AAD4KGL1"/>
<dbReference type="Proteomes" id="UP001201262">
    <property type="component" value="Unassembled WGS sequence"/>
</dbReference>
<name>A0AAD4KGL1_9EURO</name>
<dbReference type="GO" id="GO:0016798">
    <property type="term" value="F:hydrolase activity, acting on glycosyl bonds"/>
    <property type="evidence" value="ECO:0007669"/>
    <property type="project" value="UniProtKB-KW"/>
</dbReference>
<feature type="chain" id="PRO_5042083332" evidence="1">
    <location>
        <begin position="16"/>
        <end position="675"/>
    </location>
</feature>
<evidence type="ECO:0000259" key="2">
    <source>
        <dbReference type="Pfam" id="PF22422"/>
    </source>
</evidence>
<keyword evidence="3" id="KW-0378">Hydrolase</keyword>
<feature type="domain" description="Mannosylglycerate hydrolase MGH1-like glycoside hydrolase" evidence="2">
    <location>
        <begin position="100"/>
        <end position="428"/>
    </location>
</feature>
<dbReference type="EMBL" id="JAJTJA010000012">
    <property type="protein sequence ID" value="KAH8691376.1"/>
    <property type="molecule type" value="Genomic_DNA"/>
</dbReference>
<dbReference type="InterPro" id="IPR012341">
    <property type="entry name" value="6hp_glycosidase-like_sf"/>
</dbReference>
<dbReference type="InterPro" id="IPR054491">
    <property type="entry name" value="MGH1-like_GH"/>
</dbReference>
<accession>A0AAD4KGL1</accession>
<dbReference type="GeneID" id="70248940"/>
<dbReference type="SUPFAM" id="SSF48208">
    <property type="entry name" value="Six-hairpin glycosidases"/>
    <property type="match status" value="1"/>
</dbReference>
<protein>
    <submittedName>
        <fullName evidence="3">Six-hairpin glycosidase-like protein</fullName>
    </submittedName>
</protein>
<sequence>MILFYFLFYAETILAQQPPQPEDVNVPGTNFLDHNSPISSYFGQEFLKENIPFIDIPDANIQEIYYYRWSTLAGHLRYITPGTGYILTEFLQPVGYAEAYNTIDAAAGHQIDEARWLRGSFYAGDYIQVYTRGPGNTTQYTNWITDAAYRRAQVNGDVEFLTSQLDGFLRMWDEWDFVFDEDAGLYYYTPLYDAQEYSLPDYVDAAETNDTAIQFQGPDTYRPSHNAYMVGNARAVSETAKLAGQNSVAANFTNLADALETAMYEHLWNPDQQFFVDVIRPDNPNLTQLQGREEVGLFPFRFGIGLEDKYCTSPSEELFDPQGFYTTYAPATLEVRNEYYSATKPNSYCCYWNGQSWPFSTAHVLKSLASMYRSNNCSLVAEKYYQYLSIYATTQHKDGAPYVAESHYPDIDEWSGDSFNHSEHYDHSTNNDDVITGLLGLVPRLDDVLQFSPIIPSNWTYFALENITLARPRNFSSVTLGIYSDVARGGAIDCPEAIEIYGSSNRLLARLDPFDTCVPNELNTISFNTTVESDFLSVTMYKKENLFVGICELQVWVPPDRTSGIYYAVDAVLTGAEVIFNSTGSRATPNGAVVGSFQVGSKVLFSGVYDAGISTKAKEIVVNAMDGDTVLSLPPTDGLFTTVSLQVDLLPGSNFVAVMMESGYDAVELEYLLVV</sequence>
<reference evidence="3" key="1">
    <citation type="submission" date="2021-12" db="EMBL/GenBank/DDBJ databases">
        <title>Convergent genome expansion in fungi linked to evolution of root-endophyte symbiosis.</title>
        <authorList>
            <consortium name="DOE Joint Genome Institute"/>
            <person name="Ke Y.-H."/>
            <person name="Bonito G."/>
            <person name="Liao H.-L."/>
            <person name="Looney B."/>
            <person name="Rojas-Flechas A."/>
            <person name="Nash J."/>
            <person name="Hameed K."/>
            <person name="Schadt C."/>
            <person name="Martin F."/>
            <person name="Crous P.W."/>
            <person name="Miettinen O."/>
            <person name="Magnuson J.K."/>
            <person name="Labbe J."/>
            <person name="Jacobson D."/>
            <person name="Doktycz M.J."/>
            <person name="Veneault-Fourrey C."/>
            <person name="Kuo A."/>
            <person name="Mondo S."/>
            <person name="Calhoun S."/>
            <person name="Riley R."/>
            <person name="Ohm R."/>
            <person name="LaButti K."/>
            <person name="Andreopoulos B."/>
            <person name="Pangilinan J."/>
            <person name="Nolan M."/>
            <person name="Tritt A."/>
            <person name="Clum A."/>
            <person name="Lipzen A."/>
            <person name="Daum C."/>
            <person name="Barry K."/>
            <person name="Grigoriev I.V."/>
            <person name="Vilgalys R."/>
        </authorList>
    </citation>
    <scope>NUCLEOTIDE SEQUENCE</scope>
    <source>
        <strain evidence="3">PMI_201</strain>
    </source>
</reference>
<dbReference type="InterPro" id="IPR008928">
    <property type="entry name" value="6-hairpin_glycosidase_sf"/>
</dbReference>
<evidence type="ECO:0000256" key="1">
    <source>
        <dbReference type="SAM" id="SignalP"/>
    </source>
</evidence>
<evidence type="ECO:0000313" key="3">
    <source>
        <dbReference type="EMBL" id="KAH8691376.1"/>
    </source>
</evidence>
<feature type="signal peptide" evidence="1">
    <location>
        <begin position="1"/>
        <end position="15"/>
    </location>
</feature>
<dbReference type="GO" id="GO:0005975">
    <property type="term" value="P:carbohydrate metabolic process"/>
    <property type="evidence" value="ECO:0007669"/>
    <property type="project" value="InterPro"/>
</dbReference>
<dbReference type="Pfam" id="PF22422">
    <property type="entry name" value="MGH1-like_GH"/>
    <property type="match status" value="1"/>
</dbReference>
<gene>
    <name evidence="3" type="ORF">BGW36DRAFT_400671</name>
</gene>
<organism evidence="3 4">
    <name type="scientific">Talaromyces proteolyticus</name>
    <dbReference type="NCBI Taxonomy" id="1131652"/>
    <lineage>
        <taxon>Eukaryota</taxon>
        <taxon>Fungi</taxon>
        <taxon>Dikarya</taxon>
        <taxon>Ascomycota</taxon>
        <taxon>Pezizomycotina</taxon>
        <taxon>Eurotiomycetes</taxon>
        <taxon>Eurotiomycetidae</taxon>
        <taxon>Eurotiales</taxon>
        <taxon>Trichocomaceae</taxon>
        <taxon>Talaromyces</taxon>
        <taxon>Talaromyces sect. Bacilispori</taxon>
    </lineage>
</organism>
<proteinExistence type="predicted"/>
<keyword evidence="4" id="KW-1185">Reference proteome</keyword>
<dbReference type="RefSeq" id="XP_046067468.1">
    <property type="nucleotide sequence ID" value="XM_046218653.1"/>
</dbReference>
<comment type="caution">
    <text evidence="3">The sequence shown here is derived from an EMBL/GenBank/DDBJ whole genome shotgun (WGS) entry which is preliminary data.</text>
</comment>
<evidence type="ECO:0000313" key="4">
    <source>
        <dbReference type="Proteomes" id="UP001201262"/>
    </source>
</evidence>